<dbReference type="RefSeq" id="WP_103201800.1">
    <property type="nucleotide sequence ID" value="NZ_CVTD020000008.1"/>
</dbReference>
<dbReference type="PANTHER" id="PTHR11142:SF22">
    <property type="entry name" value="TRNA PSEUDOURIDINE SYNTHASE A 2"/>
    <property type="match status" value="1"/>
</dbReference>
<organism evidence="9 10">
    <name type="scientific">Herbinix hemicellulosilytica</name>
    <dbReference type="NCBI Taxonomy" id="1564487"/>
    <lineage>
        <taxon>Bacteria</taxon>
        <taxon>Bacillati</taxon>
        <taxon>Bacillota</taxon>
        <taxon>Clostridia</taxon>
        <taxon>Lachnospirales</taxon>
        <taxon>Lachnospiraceae</taxon>
        <taxon>Herbinix</taxon>
    </lineage>
</organism>
<dbReference type="Proteomes" id="UP000236497">
    <property type="component" value="Unassembled WGS sequence"/>
</dbReference>
<accession>A0A0H5SDY7</accession>
<feature type="domain" description="Pseudouridine synthase I TruA alpha/beta" evidence="8">
    <location>
        <begin position="148"/>
        <end position="245"/>
    </location>
</feature>
<dbReference type="InterPro" id="IPR020095">
    <property type="entry name" value="PsdUridine_synth_TruA_C"/>
</dbReference>
<evidence type="ECO:0000313" key="10">
    <source>
        <dbReference type="Proteomes" id="UP000236497"/>
    </source>
</evidence>
<feature type="domain" description="Pseudouridine synthase I TruA alpha/beta" evidence="8">
    <location>
        <begin position="8"/>
        <end position="105"/>
    </location>
</feature>
<evidence type="ECO:0000256" key="5">
    <source>
        <dbReference type="PIRSR" id="PIRSR001430-1"/>
    </source>
</evidence>
<sequence length="245" mass="28558">MPNYRLTIQYDGGRYKGWQKLGNDENTIQGKLEKVITQLVGKDTEITGCSRTDAGVHALHQVANFKTDKYFTEKEIKDYFIRYLPKDISVTNVEIVHDRFHARYNAKSKTYLYKIWNREYPNPFMRKYSMHVEKKLNLEEMRNAGRFFLGEHDFTAYSNAKSKKKSMVRKIFSVEINEEDGFVNIRICGDGFLYNMVRKMVGTLIEVGLGLKKAEDIPAIIESKERKETGLMAEACGLYLEQIEY</sequence>
<comment type="function">
    <text evidence="4">Formation of pseudouridine at positions 38, 39 and 40 in the anticodon stem and loop of transfer RNAs.</text>
</comment>
<keyword evidence="3 4" id="KW-0413">Isomerase</keyword>
<protein>
    <recommendedName>
        <fullName evidence="4">tRNA pseudouridine synthase A</fullName>
        <ecNumber evidence="4">5.4.99.12</ecNumber>
    </recommendedName>
    <alternativeName>
        <fullName evidence="4">tRNA pseudouridine(38-40) synthase</fullName>
    </alternativeName>
    <alternativeName>
        <fullName evidence="4">tRNA pseudouridylate synthase I</fullName>
    </alternativeName>
    <alternativeName>
        <fullName evidence="4">tRNA-uridine isomerase I</fullName>
    </alternativeName>
</protein>
<evidence type="ECO:0000313" key="9">
    <source>
        <dbReference type="EMBL" id="CRZ33632.1"/>
    </source>
</evidence>
<dbReference type="InterPro" id="IPR020094">
    <property type="entry name" value="TruA/RsuA/RluB/E/F_N"/>
</dbReference>
<dbReference type="FunFam" id="3.30.70.580:FF:000001">
    <property type="entry name" value="tRNA pseudouridine synthase A"/>
    <property type="match status" value="1"/>
</dbReference>
<dbReference type="NCBIfam" id="TIGR00071">
    <property type="entry name" value="hisT_truA"/>
    <property type="match status" value="1"/>
</dbReference>
<evidence type="ECO:0000256" key="6">
    <source>
        <dbReference type="PIRSR" id="PIRSR001430-2"/>
    </source>
</evidence>
<dbReference type="InterPro" id="IPR020097">
    <property type="entry name" value="PsdUridine_synth_TruA_a/b_dom"/>
</dbReference>
<comment type="catalytic activity">
    <reaction evidence="4 7">
        <text>uridine(38/39/40) in tRNA = pseudouridine(38/39/40) in tRNA</text>
        <dbReference type="Rhea" id="RHEA:22376"/>
        <dbReference type="Rhea" id="RHEA-COMP:10085"/>
        <dbReference type="Rhea" id="RHEA-COMP:10087"/>
        <dbReference type="ChEBI" id="CHEBI:65314"/>
        <dbReference type="ChEBI" id="CHEBI:65315"/>
        <dbReference type="EC" id="5.4.99.12"/>
    </reaction>
</comment>
<dbReference type="EMBL" id="CVTD020000008">
    <property type="protein sequence ID" value="CRZ33632.1"/>
    <property type="molecule type" value="Genomic_DNA"/>
</dbReference>
<dbReference type="HAMAP" id="MF_00171">
    <property type="entry name" value="TruA"/>
    <property type="match status" value="1"/>
</dbReference>
<dbReference type="GO" id="GO:0160147">
    <property type="term" value="F:tRNA pseudouridine(38-40) synthase activity"/>
    <property type="evidence" value="ECO:0007669"/>
    <property type="project" value="UniProtKB-EC"/>
</dbReference>
<gene>
    <name evidence="9" type="primary">truA2</name>
    <name evidence="4" type="synonym">truA</name>
    <name evidence="9" type="ORF">HHT355_0426</name>
</gene>
<dbReference type="OrthoDB" id="9811823at2"/>
<dbReference type="EC" id="5.4.99.12" evidence="4"/>
<evidence type="ECO:0000256" key="7">
    <source>
        <dbReference type="RuleBase" id="RU003792"/>
    </source>
</evidence>
<dbReference type="InterPro" id="IPR001406">
    <property type="entry name" value="PsdUridine_synth_TruA"/>
</dbReference>
<reference evidence="9 10" key="1">
    <citation type="submission" date="2015-06" db="EMBL/GenBank/DDBJ databases">
        <authorList>
            <person name="Wibberg Daniel"/>
        </authorList>
    </citation>
    <scope>NUCLEOTIDE SEQUENCE [LARGE SCALE GENOMIC DNA]</scope>
    <source>
        <strain evidence="9 10">T3/55T</strain>
    </source>
</reference>
<dbReference type="GO" id="GO:0003723">
    <property type="term" value="F:RNA binding"/>
    <property type="evidence" value="ECO:0007669"/>
    <property type="project" value="InterPro"/>
</dbReference>
<dbReference type="PANTHER" id="PTHR11142">
    <property type="entry name" value="PSEUDOURIDYLATE SYNTHASE"/>
    <property type="match status" value="1"/>
</dbReference>
<comment type="caution">
    <text evidence="4">Lacks conserved residue(s) required for the propagation of feature annotation.</text>
</comment>
<dbReference type="InterPro" id="IPR020103">
    <property type="entry name" value="PsdUridine_synth_cat_dom_sf"/>
</dbReference>
<evidence type="ECO:0000259" key="8">
    <source>
        <dbReference type="Pfam" id="PF01416"/>
    </source>
</evidence>
<evidence type="ECO:0000256" key="3">
    <source>
        <dbReference type="ARBA" id="ARBA00023235"/>
    </source>
</evidence>
<dbReference type="AlphaFoldDB" id="A0A0H5SDY7"/>
<dbReference type="Pfam" id="PF01416">
    <property type="entry name" value="PseudoU_synth_1"/>
    <property type="match status" value="2"/>
</dbReference>
<dbReference type="Gene3D" id="3.30.70.580">
    <property type="entry name" value="Pseudouridine synthase I, catalytic domain, N-terminal subdomain"/>
    <property type="match status" value="1"/>
</dbReference>
<evidence type="ECO:0000256" key="2">
    <source>
        <dbReference type="ARBA" id="ARBA00022694"/>
    </source>
</evidence>
<dbReference type="SUPFAM" id="SSF55120">
    <property type="entry name" value="Pseudouridine synthase"/>
    <property type="match status" value="1"/>
</dbReference>
<evidence type="ECO:0000256" key="1">
    <source>
        <dbReference type="ARBA" id="ARBA00009375"/>
    </source>
</evidence>
<comment type="subunit">
    <text evidence="4">Homodimer.</text>
</comment>
<comment type="similarity">
    <text evidence="1 4 7">Belongs to the tRNA pseudouridine synthase TruA family.</text>
</comment>
<feature type="binding site" evidence="4 6">
    <location>
        <position position="111"/>
    </location>
    <ligand>
        <name>substrate</name>
    </ligand>
</feature>
<dbReference type="GO" id="GO:0031119">
    <property type="term" value="P:tRNA pseudouridine synthesis"/>
    <property type="evidence" value="ECO:0007669"/>
    <property type="project" value="UniProtKB-UniRule"/>
</dbReference>
<evidence type="ECO:0000256" key="4">
    <source>
        <dbReference type="HAMAP-Rule" id="MF_00171"/>
    </source>
</evidence>
<keyword evidence="2 4" id="KW-0819">tRNA processing</keyword>
<keyword evidence="10" id="KW-1185">Reference proteome</keyword>
<dbReference type="PIRSF" id="PIRSF001430">
    <property type="entry name" value="tRNA_psdUrid_synth"/>
    <property type="match status" value="1"/>
</dbReference>
<name>A0A0H5SDY7_HERHM</name>
<feature type="active site" description="Nucleophile" evidence="4 5">
    <location>
        <position position="53"/>
    </location>
</feature>
<dbReference type="CDD" id="cd02570">
    <property type="entry name" value="PseudoU_synth_EcTruA"/>
    <property type="match status" value="1"/>
</dbReference>
<proteinExistence type="inferred from homology"/>
<dbReference type="Gene3D" id="3.30.70.660">
    <property type="entry name" value="Pseudouridine synthase I, catalytic domain, C-terminal subdomain"/>
    <property type="match status" value="1"/>
</dbReference>